<keyword evidence="2" id="KW-1185">Reference proteome</keyword>
<dbReference type="EMBL" id="JAVDRF010000004">
    <property type="protein sequence ID" value="MDR6536286.1"/>
    <property type="molecule type" value="Genomic_DNA"/>
</dbReference>
<name>A0ABU1NCY9_9BURK</name>
<proteinExistence type="predicted"/>
<organism evidence="1 2">
    <name type="scientific">Variovorax soli</name>
    <dbReference type="NCBI Taxonomy" id="376815"/>
    <lineage>
        <taxon>Bacteria</taxon>
        <taxon>Pseudomonadati</taxon>
        <taxon>Pseudomonadota</taxon>
        <taxon>Betaproteobacteria</taxon>
        <taxon>Burkholderiales</taxon>
        <taxon>Comamonadaceae</taxon>
        <taxon>Variovorax</taxon>
    </lineage>
</organism>
<dbReference type="RefSeq" id="WP_309901171.1">
    <property type="nucleotide sequence ID" value="NZ_JAVDRF010000004.1"/>
</dbReference>
<reference evidence="1 2" key="1">
    <citation type="submission" date="2023-07" db="EMBL/GenBank/DDBJ databases">
        <title>Sorghum-associated microbial communities from plants grown in Nebraska, USA.</title>
        <authorList>
            <person name="Schachtman D."/>
        </authorList>
    </citation>
    <scope>NUCLEOTIDE SEQUENCE [LARGE SCALE GENOMIC DNA]</scope>
    <source>
        <strain evidence="1 2">DS1781</strain>
    </source>
</reference>
<dbReference type="Proteomes" id="UP001184230">
    <property type="component" value="Unassembled WGS sequence"/>
</dbReference>
<gene>
    <name evidence="1" type="ORF">J2739_002059</name>
</gene>
<sequence>MRDPEILQRMHEFPRPIDLLQRLANTRLPIRIVDHSEIETLRILKLSGSIKAAIPDAGRPPGGLQRAQAQSPATVDEITRLGRILLERFASRSPGRTLARPHTQCL</sequence>
<evidence type="ECO:0000313" key="2">
    <source>
        <dbReference type="Proteomes" id="UP001184230"/>
    </source>
</evidence>
<protein>
    <submittedName>
        <fullName evidence="1">Uncharacterized protein</fullName>
    </submittedName>
</protein>
<comment type="caution">
    <text evidence="1">The sequence shown here is derived from an EMBL/GenBank/DDBJ whole genome shotgun (WGS) entry which is preliminary data.</text>
</comment>
<evidence type="ECO:0000313" key="1">
    <source>
        <dbReference type="EMBL" id="MDR6536286.1"/>
    </source>
</evidence>
<accession>A0ABU1NCY9</accession>